<dbReference type="Proteomes" id="UP000321083">
    <property type="component" value="Unassembled WGS sequence"/>
</dbReference>
<proteinExistence type="predicted"/>
<reference evidence="1 2" key="2">
    <citation type="submission" date="2019-08" db="EMBL/GenBank/DDBJ databases">
        <authorList>
            <person name="Henke P."/>
        </authorList>
    </citation>
    <scope>NUCLEOTIDE SEQUENCE [LARGE SCALE GENOMIC DNA]</scope>
    <source>
        <strain evidence="1">Phe10_nw2017</strain>
    </source>
</reference>
<dbReference type="AlphaFoldDB" id="A0A5C6M0Z7"/>
<protein>
    <submittedName>
        <fullName evidence="1">Uncharacterized protein</fullName>
    </submittedName>
</protein>
<comment type="caution">
    <text evidence="1">The sequence shown here is derived from an EMBL/GenBank/DDBJ whole genome shotgun (WGS) entry which is preliminary data.</text>
</comment>
<dbReference type="EMBL" id="SRHE01000898">
    <property type="protein sequence ID" value="TWW07997.1"/>
    <property type="molecule type" value="Genomic_DNA"/>
</dbReference>
<accession>A0A5C6M0Z7</accession>
<name>A0A5C6M0Z7_9PLAN</name>
<evidence type="ECO:0000313" key="1">
    <source>
        <dbReference type="EMBL" id="TWW07997.1"/>
    </source>
</evidence>
<sequence length="28" mass="3326">QVVAARKARALHRDVEIQFSDDERQQMQ</sequence>
<gene>
    <name evidence="1" type="ORF">E3A20_28720</name>
</gene>
<feature type="non-terminal residue" evidence="1">
    <location>
        <position position="1"/>
    </location>
</feature>
<reference evidence="1 2" key="1">
    <citation type="submission" date="2019-08" db="EMBL/GenBank/DDBJ databases">
        <title>100 year-old enigma solved: identification of Planctomyces bekefii, the type genus and species of the phylum Planctomycetes.</title>
        <authorList>
            <person name="Svetlana D.N."/>
            <person name="Overmann J."/>
        </authorList>
    </citation>
    <scope>NUCLEOTIDE SEQUENCE [LARGE SCALE GENOMIC DNA]</scope>
    <source>
        <strain evidence="1">Phe10_nw2017</strain>
    </source>
</reference>
<organism evidence="1 2">
    <name type="scientific">Planctomyces bekefii</name>
    <dbReference type="NCBI Taxonomy" id="1653850"/>
    <lineage>
        <taxon>Bacteria</taxon>
        <taxon>Pseudomonadati</taxon>
        <taxon>Planctomycetota</taxon>
        <taxon>Planctomycetia</taxon>
        <taxon>Planctomycetales</taxon>
        <taxon>Planctomycetaceae</taxon>
        <taxon>Planctomyces</taxon>
    </lineage>
</organism>
<keyword evidence="2" id="KW-1185">Reference proteome</keyword>
<evidence type="ECO:0000313" key="2">
    <source>
        <dbReference type="Proteomes" id="UP000321083"/>
    </source>
</evidence>